<keyword evidence="1" id="KW-0812">Transmembrane</keyword>
<evidence type="ECO:0000256" key="1">
    <source>
        <dbReference type="SAM" id="Phobius"/>
    </source>
</evidence>
<evidence type="ECO:0008006" key="4">
    <source>
        <dbReference type="Google" id="ProtNLM"/>
    </source>
</evidence>
<feature type="transmembrane region" description="Helical" evidence="1">
    <location>
        <begin position="69"/>
        <end position="88"/>
    </location>
</feature>
<dbReference type="RefSeq" id="WP_380135096.1">
    <property type="nucleotide sequence ID" value="NZ_JBHLUI010000003.1"/>
</dbReference>
<keyword evidence="3" id="KW-1185">Reference proteome</keyword>
<gene>
    <name evidence="2" type="ORF">ACFFVI_09070</name>
</gene>
<evidence type="ECO:0000313" key="3">
    <source>
        <dbReference type="Proteomes" id="UP001589748"/>
    </source>
</evidence>
<sequence>MSATLVAIVCALALVMTVWAVAIAALDRRVGRATLVGLALVELGVLAAVVDGVAALVGGTRPVEFATAIAYLVVAPFFVPAGALWSLSDRSRPSVLVLAVACFAVIVLLYRAFLLFGVTR</sequence>
<evidence type="ECO:0000313" key="2">
    <source>
        <dbReference type="EMBL" id="MFB9377121.1"/>
    </source>
</evidence>
<reference evidence="2 3" key="1">
    <citation type="submission" date="2024-09" db="EMBL/GenBank/DDBJ databases">
        <authorList>
            <person name="Sun Q."/>
            <person name="Mori K."/>
        </authorList>
    </citation>
    <scope>NUCLEOTIDE SEQUENCE [LARGE SCALE GENOMIC DNA]</scope>
    <source>
        <strain evidence="2 3">TISTR 1856</strain>
    </source>
</reference>
<keyword evidence="1" id="KW-0472">Membrane</keyword>
<name>A0ABV5LSP7_9ACTN</name>
<feature type="transmembrane region" description="Helical" evidence="1">
    <location>
        <begin position="94"/>
        <end position="118"/>
    </location>
</feature>
<keyword evidence="1" id="KW-1133">Transmembrane helix</keyword>
<protein>
    <recommendedName>
        <fullName evidence="4">Integral membrane protein</fullName>
    </recommendedName>
</protein>
<proteinExistence type="predicted"/>
<dbReference type="Proteomes" id="UP001589748">
    <property type="component" value="Unassembled WGS sequence"/>
</dbReference>
<dbReference type="EMBL" id="JBHMDM010000004">
    <property type="protein sequence ID" value="MFB9377121.1"/>
    <property type="molecule type" value="Genomic_DNA"/>
</dbReference>
<comment type="caution">
    <text evidence="2">The sequence shown here is derived from an EMBL/GenBank/DDBJ whole genome shotgun (WGS) entry which is preliminary data.</text>
</comment>
<organism evidence="2 3">
    <name type="scientific">Kineococcus gynurae</name>
    <dbReference type="NCBI Taxonomy" id="452979"/>
    <lineage>
        <taxon>Bacteria</taxon>
        <taxon>Bacillati</taxon>
        <taxon>Actinomycetota</taxon>
        <taxon>Actinomycetes</taxon>
        <taxon>Kineosporiales</taxon>
        <taxon>Kineosporiaceae</taxon>
        <taxon>Kineococcus</taxon>
    </lineage>
</organism>
<feature type="transmembrane region" description="Helical" evidence="1">
    <location>
        <begin position="36"/>
        <end position="57"/>
    </location>
</feature>
<accession>A0ABV5LSP7</accession>